<accession>A0AAE3XKZ5</accession>
<evidence type="ECO:0000313" key="2">
    <source>
        <dbReference type="Proteomes" id="UP001185092"/>
    </source>
</evidence>
<protein>
    <submittedName>
        <fullName evidence="1">Phosphatidylserine decarboxylase</fullName>
    </submittedName>
</protein>
<name>A0AAE3XKZ5_9BACT</name>
<keyword evidence="2" id="KW-1185">Reference proteome</keyword>
<dbReference type="EMBL" id="JAVDQD010000002">
    <property type="protein sequence ID" value="MDR6238533.1"/>
    <property type="molecule type" value="Genomic_DNA"/>
</dbReference>
<comment type="caution">
    <text evidence="1">The sequence shown here is derived from an EMBL/GenBank/DDBJ whole genome shotgun (WGS) entry which is preliminary data.</text>
</comment>
<dbReference type="AlphaFoldDB" id="A0AAE3XKZ5"/>
<evidence type="ECO:0000313" key="1">
    <source>
        <dbReference type="EMBL" id="MDR6238533.1"/>
    </source>
</evidence>
<organism evidence="1 2">
    <name type="scientific">Aureibacter tunicatorum</name>
    <dbReference type="NCBI Taxonomy" id="866807"/>
    <lineage>
        <taxon>Bacteria</taxon>
        <taxon>Pseudomonadati</taxon>
        <taxon>Bacteroidota</taxon>
        <taxon>Cytophagia</taxon>
        <taxon>Cytophagales</taxon>
        <taxon>Persicobacteraceae</taxon>
        <taxon>Aureibacter</taxon>
    </lineage>
</organism>
<reference evidence="1" key="1">
    <citation type="submission" date="2023-07" db="EMBL/GenBank/DDBJ databases">
        <title>Genomic Encyclopedia of Type Strains, Phase IV (KMG-IV): sequencing the most valuable type-strain genomes for metagenomic binning, comparative biology and taxonomic classification.</title>
        <authorList>
            <person name="Goeker M."/>
        </authorList>
    </citation>
    <scope>NUCLEOTIDE SEQUENCE</scope>
    <source>
        <strain evidence="1">DSM 26174</strain>
    </source>
</reference>
<dbReference type="Proteomes" id="UP001185092">
    <property type="component" value="Unassembled WGS sequence"/>
</dbReference>
<proteinExistence type="predicted"/>
<gene>
    <name evidence="1" type="ORF">HNQ88_001570</name>
</gene>
<sequence length="45" mass="5200">MNSYRHPELIATLFFYLFIGDFTINMDEIKDESNGCLGVSSFEMC</sequence>